<comment type="subcellular location">
    <subcellularLocation>
        <location evidence="1">Secreted</location>
    </subcellularLocation>
</comment>
<dbReference type="Proteomes" id="UP000298180">
    <property type="component" value="Unassembled WGS sequence"/>
</dbReference>
<sequence>GNNASNVITGGAGDDVLSGLGGHDTLNGGAGNDTLLGGSGNDTVNYRIGDGADSVGGGAGSDTLNVTGGAADETLAVVYADGVLTSLEGGALTGVESVNANLLDGADTLSYAGSTESVTVNLATLSASGFNSIAGIENVTGGSGNDQLTGDASANNLNGGAGADSVNGGEGDDTVNYSIGDGADAVDGGAGNDTLNVTGGATDDTLAVVYSAGVLTSLQGGALTGVESVNANLLNGADTLSYAGSSDNVAVNLATLSASGFNSIAGVENVTGGSGNDNLTGSAGANTLDGGAGNDTLSGGAGDDIVNGGDGDDTVNYAIGDGADTLDGGAGSDMLNVTGTSAEETLDVVYAGGMLTSVEGGPVSSVESVNADLQDGADTLNYAGTAEDLTVNLAAGTASGFASIAGVENATGGSGNDSLTGNSGANVLDGGAGNDTLSGGAGDDTIQGGAGGDIVNYTLGDGADAVDGGDGSDTLNVTGTAADETLAVAIAGGVLTNVGGISVTNVDQVNANLSGGIDTLSYAGVTEGITVNLGAGEAIGFASIAGIENVTGGSGNDSLTGSADANALDGGAGNDTLSGGAGADVVDGGEGDDTVNYSIGEGADAVDGGDGSDTLNVSGSGADEALNVVYASGVLTNLEGGTVSGVESVNANLQDGADTLSYAGSTDGVTVNLDTASASGFSSIAGVENVTGGSGNDNLTGSAGANTLDGGAGNDTFSGGAGDDIVNGGEGDDTVNYSIGDGADAVDGGAGNDTLNVTGGATDDTLAVVYSAGVLTSLQGGALTGVESVNANLLNGADTLSYAGSSDNVAVNLDTLSASGFNSIGGIENVTGGSGNDMLTGAAGVINTLAGGAGDDTYVVHDTGDFVSEGIAAGTDEVRSLAVSYTLNDFDVENLTFIGAGNFTGTGNNASNVITGGAGDDVLSGLGGHDTLNGGAGNDTLLGGSGNDTVNYRIGDGTDVVDGGAGTDTLSYAGNTEAVS</sequence>
<evidence type="ECO:0000313" key="4">
    <source>
        <dbReference type="EMBL" id="TFY98433.1"/>
    </source>
</evidence>
<evidence type="ECO:0000256" key="1">
    <source>
        <dbReference type="ARBA" id="ARBA00004613"/>
    </source>
</evidence>
<feature type="region of interest" description="Disordered" evidence="3">
    <location>
        <begin position="579"/>
        <end position="618"/>
    </location>
</feature>
<dbReference type="PROSITE" id="PS00330">
    <property type="entry name" value="HEMOLYSIN_CALCIUM"/>
    <property type="match status" value="5"/>
</dbReference>
<evidence type="ECO:0000256" key="2">
    <source>
        <dbReference type="ARBA" id="ARBA00022525"/>
    </source>
</evidence>
<dbReference type="SUPFAM" id="SSF51120">
    <property type="entry name" value="beta-Roll"/>
    <property type="match status" value="6"/>
</dbReference>
<dbReference type="Gene3D" id="2.150.10.10">
    <property type="entry name" value="Serralysin-like metalloprotease, C-terminal"/>
    <property type="match status" value="6"/>
</dbReference>
<keyword evidence="5" id="KW-1185">Reference proteome</keyword>
<accession>A0A4Z0BJ36</accession>
<dbReference type="InterPro" id="IPR001343">
    <property type="entry name" value="Hemolysn_Ca-bd"/>
</dbReference>
<dbReference type="Pfam" id="PF00353">
    <property type="entry name" value="HemolysinCabind"/>
    <property type="match status" value="14"/>
</dbReference>
<dbReference type="GO" id="GO:0005509">
    <property type="term" value="F:calcium ion binding"/>
    <property type="evidence" value="ECO:0007669"/>
    <property type="project" value="InterPro"/>
</dbReference>
<feature type="non-terminal residue" evidence="4">
    <location>
        <position position="1"/>
    </location>
</feature>
<gene>
    <name evidence="4" type="ORF">EZ313_23120</name>
</gene>
<evidence type="ECO:0000313" key="5">
    <source>
        <dbReference type="Proteomes" id="UP000298180"/>
    </source>
</evidence>
<dbReference type="PRINTS" id="PR00313">
    <property type="entry name" value="CABNDNGRPT"/>
</dbReference>
<keyword evidence="2" id="KW-0964">Secreted</keyword>
<dbReference type="GO" id="GO:0005576">
    <property type="term" value="C:extracellular region"/>
    <property type="evidence" value="ECO:0007669"/>
    <property type="project" value="UniProtKB-SubCell"/>
</dbReference>
<feature type="region of interest" description="Disordered" evidence="3">
    <location>
        <begin position="714"/>
        <end position="733"/>
    </location>
</feature>
<proteinExistence type="predicted"/>
<feature type="non-terminal residue" evidence="4">
    <location>
        <position position="980"/>
    </location>
</feature>
<dbReference type="InterPro" id="IPR050557">
    <property type="entry name" value="RTX_toxin/Mannuronan_C5-epim"/>
</dbReference>
<reference evidence="4 5" key="1">
    <citation type="submission" date="2019-03" db="EMBL/GenBank/DDBJ databases">
        <title>Ramlibacter henchirensis DSM 14656, whole genome shotgun sequence.</title>
        <authorList>
            <person name="Zhang X."/>
            <person name="Feng G."/>
            <person name="Zhu H."/>
        </authorList>
    </citation>
    <scope>NUCLEOTIDE SEQUENCE [LARGE SCALE GENOMIC DNA]</scope>
    <source>
        <strain evidence="4 5">DSM 14656</strain>
    </source>
</reference>
<name>A0A4Z0BJ36_9BURK</name>
<dbReference type="PANTHER" id="PTHR38340:SF1">
    <property type="entry name" value="S-LAYER PROTEIN"/>
    <property type="match status" value="1"/>
</dbReference>
<dbReference type="AlphaFoldDB" id="A0A4Z0BJ36"/>
<organism evidence="4 5">
    <name type="scientific">Ramlibacter henchirensis</name>
    <dbReference type="NCBI Taxonomy" id="204072"/>
    <lineage>
        <taxon>Bacteria</taxon>
        <taxon>Pseudomonadati</taxon>
        <taxon>Pseudomonadota</taxon>
        <taxon>Betaproteobacteria</taxon>
        <taxon>Burkholderiales</taxon>
        <taxon>Comamonadaceae</taxon>
        <taxon>Ramlibacter</taxon>
    </lineage>
</organism>
<dbReference type="InterPro" id="IPR018511">
    <property type="entry name" value="Hemolysin-typ_Ca-bd_CS"/>
</dbReference>
<dbReference type="PANTHER" id="PTHR38340">
    <property type="entry name" value="S-LAYER PROTEIN"/>
    <property type="match status" value="1"/>
</dbReference>
<dbReference type="InterPro" id="IPR011049">
    <property type="entry name" value="Serralysin-like_metalloprot_C"/>
</dbReference>
<evidence type="ECO:0000256" key="3">
    <source>
        <dbReference type="SAM" id="MobiDB-lite"/>
    </source>
</evidence>
<comment type="caution">
    <text evidence="4">The sequence shown here is derived from an EMBL/GenBank/DDBJ whole genome shotgun (WGS) entry which is preliminary data.</text>
</comment>
<feature type="region of interest" description="Disordered" evidence="3">
    <location>
        <begin position="144"/>
        <end position="170"/>
    </location>
</feature>
<evidence type="ECO:0008006" key="6">
    <source>
        <dbReference type="Google" id="ProtNLM"/>
    </source>
</evidence>
<protein>
    <recommendedName>
        <fullName evidence="6">Calcium-binding protein</fullName>
    </recommendedName>
</protein>
<dbReference type="EMBL" id="SMLM01000005">
    <property type="protein sequence ID" value="TFY98433.1"/>
    <property type="molecule type" value="Genomic_DNA"/>
</dbReference>